<sequence length="50" mass="5898">MPSHCQISVADDPWAEHTLPQRYPDGTPRVWVDDRVQRFFDTLEQSRVDV</sequence>
<organism evidence="1 2">
    <name type="scientific">Kipferlia bialata</name>
    <dbReference type="NCBI Taxonomy" id="797122"/>
    <lineage>
        <taxon>Eukaryota</taxon>
        <taxon>Metamonada</taxon>
        <taxon>Carpediemonas-like organisms</taxon>
        <taxon>Kipferlia</taxon>
    </lineage>
</organism>
<evidence type="ECO:0000313" key="1">
    <source>
        <dbReference type="EMBL" id="GCA65088.1"/>
    </source>
</evidence>
<comment type="caution">
    <text evidence="1">The sequence shown here is derived from an EMBL/GenBank/DDBJ whole genome shotgun (WGS) entry which is preliminary data.</text>
</comment>
<name>A0A391P299_9EUKA</name>
<reference evidence="1 2" key="1">
    <citation type="journal article" date="2018" name="PLoS ONE">
        <title>The draft genome of Kipferlia bialata reveals reductive genome evolution in fornicate parasites.</title>
        <authorList>
            <person name="Tanifuji G."/>
            <person name="Takabayashi S."/>
            <person name="Kume K."/>
            <person name="Takagi M."/>
            <person name="Nakayama T."/>
            <person name="Kamikawa R."/>
            <person name="Inagaki Y."/>
            <person name="Hashimoto T."/>
        </authorList>
    </citation>
    <scope>NUCLEOTIDE SEQUENCE [LARGE SCALE GENOMIC DNA]</scope>
    <source>
        <strain evidence="1">NY0173</strain>
    </source>
</reference>
<dbReference type="Proteomes" id="UP000265618">
    <property type="component" value="Unassembled WGS sequence"/>
</dbReference>
<dbReference type="AlphaFoldDB" id="A0A391P299"/>
<feature type="non-terminal residue" evidence="1">
    <location>
        <position position="50"/>
    </location>
</feature>
<accession>A0A391P299</accession>
<dbReference type="EMBL" id="BDIP01009715">
    <property type="protein sequence ID" value="GCA65088.1"/>
    <property type="molecule type" value="Genomic_DNA"/>
</dbReference>
<proteinExistence type="predicted"/>
<keyword evidence="2" id="KW-1185">Reference proteome</keyword>
<evidence type="ECO:0000313" key="2">
    <source>
        <dbReference type="Proteomes" id="UP000265618"/>
    </source>
</evidence>
<protein>
    <submittedName>
        <fullName evidence="1">Uncharacterized protein</fullName>
    </submittedName>
</protein>
<gene>
    <name evidence="1" type="ORF">KIPB_016213</name>
</gene>